<evidence type="ECO:0000259" key="12">
    <source>
        <dbReference type="Pfam" id="PF01529"/>
    </source>
</evidence>
<dbReference type="GO" id="GO:0006612">
    <property type="term" value="P:protein targeting to membrane"/>
    <property type="evidence" value="ECO:0007669"/>
    <property type="project" value="TreeGrafter"/>
</dbReference>
<feature type="transmembrane region" description="Helical" evidence="10">
    <location>
        <begin position="38"/>
        <end position="56"/>
    </location>
</feature>
<feature type="compositionally biased region" description="Pro residues" evidence="11">
    <location>
        <begin position="334"/>
        <end position="354"/>
    </location>
</feature>
<keyword evidence="4 10" id="KW-1133">Transmembrane helix</keyword>
<name>A0AA35TBN6_GEOBA</name>
<evidence type="ECO:0000256" key="10">
    <source>
        <dbReference type="RuleBase" id="RU079119"/>
    </source>
</evidence>
<evidence type="ECO:0000256" key="1">
    <source>
        <dbReference type="ARBA" id="ARBA00004127"/>
    </source>
</evidence>
<evidence type="ECO:0000256" key="4">
    <source>
        <dbReference type="ARBA" id="ARBA00022989"/>
    </source>
</evidence>
<dbReference type="EMBL" id="CASHTH010003464">
    <property type="protein sequence ID" value="CAI8045350.1"/>
    <property type="molecule type" value="Genomic_DNA"/>
</dbReference>
<dbReference type="Proteomes" id="UP001174909">
    <property type="component" value="Unassembled WGS sequence"/>
</dbReference>
<dbReference type="GO" id="GO:0005794">
    <property type="term" value="C:Golgi apparatus"/>
    <property type="evidence" value="ECO:0007669"/>
    <property type="project" value="TreeGrafter"/>
</dbReference>
<evidence type="ECO:0000256" key="8">
    <source>
        <dbReference type="ARBA" id="ARBA00023315"/>
    </source>
</evidence>
<evidence type="ECO:0000256" key="7">
    <source>
        <dbReference type="ARBA" id="ARBA00023288"/>
    </source>
</evidence>
<dbReference type="InterPro" id="IPR039859">
    <property type="entry name" value="PFA4/ZDH16/20/ERF2-like"/>
</dbReference>
<keyword evidence="2 10" id="KW-0808">Transferase</keyword>
<dbReference type="Pfam" id="PF01529">
    <property type="entry name" value="DHHC"/>
    <property type="match status" value="1"/>
</dbReference>
<dbReference type="InterPro" id="IPR001594">
    <property type="entry name" value="Palmitoyltrfase_DHHC"/>
</dbReference>
<proteinExistence type="inferred from homology"/>
<evidence type="ECO:0000313" key="13">
    <source>
        <dbReference type="EMBL" id="CAI8045350.1"/>
    </source>
</evidence>
<reference evidence="13" key="1">
    <citation type="submission" date="2023-03" db="EMBL/GenBank/DDBJ databases">
        <authorList>
            <person name="Steffen K."/>
            <person name="Cardenas P."/>
        </authorList>
    </citation>
    <scope>NUCLEOTIDE SEQUENCE</scope>
</reference>
<dbReference type="PANTHER" id="PTHR22883">
    <property type="entry name" value="ZINC FINGER DHHC DOMAIN CONTAINING PROTEIN"/>
    <property type="match status" value="1"/>
</dbReference>
<gene>
    <name evidence="13" type="ORF">GBAR_LOCUS25089</name>
</gene>
<comment type="subcellular location">
    <subcellularLocation>
        <location evidence="1">Endomembrane system</location>
        <topology evidence="1">Multi-pass membrane protein</topology>
    </subcellularLocation>
</comment>
<evidence type="ECO:0000313" key="14">
    <source>
        <dbReference type="Proteomes" id="UP001174909"/>
    </source>
</evidence>
<dbReference type="GO" id="GO:0019706">
    <property type="term" value="F:protein-cysteine S-palmitoyltransferase activity"/>
    <property type="evidence" value="ECO:0007669"/>
    <property type="project" value="UniProtKB-EC"/>
</dbReference>
<evidence type="ECO:0000256" key="9">
    <source>
        <dbReference type="ARBA" id="ARBA00048048"/>
    </source>
</evidence>
<keyword evidence="6" id="KW-0564">Palmitate</keyword>
<evidence type="ECO:0000256" key="2">
    <source>
        <dbReference type="ARBA" id="ARBA00022679"/>
    </source>
</evidence>
<protein>
    <recommendedName>
        <fullName evidence="10">Palmitoyltransferase</fullName>
        <ecNumber evidence="10">2.3.1.225</ecNumber>
    </recommendedName>
</protein>
<comment type="caution">
    <text evidence="13">The sequence shown here is derived from an EMBL/GenBank/DDBJ whole genome shotgun (WGS) entry which is preliminary data.</text>
</comment>
<organism evidence="13 14">
    <name type="scientific">Geodia barretti</name>
    <name type="common">Barrett's horny sponge</name>
    <dbReference type="NCBI Taxonomy" id="519541"/>
    <lineage>
        <taxon>Eukaryota</taxon>
        <taxon>Metazoa</taxon>
        <taxon>Porifera</taxon>
        <taxon>Demospongiae</taxon>
        <taxon>Heteroscleromorpha</taxon>
        <taxon>Tetractinellida</taxon>
        <taxon>Astrophorina</taxon>
        <taxon>Geodiidae</taxon>
        <taxon>Geodia</taxon>
    </lineage>
</organism>
<dbReference type="PANTHER" id="PTHR22883:SF43">
    <property type="entry name" value="PALMITOYLTRANSFERASE APP"/>
    <property type="match status" value="1"/>
</dbReference>
<comment type="domain">
    <text evidence="10">The DHHC domain is required for palmitoyltransferase activity.</text>
</comment>
<keyword evidence="8 10" id="KW-0012">Acyltransferase</keyword>
<feature type="transmembrane region" description="Helical" evidence="10">
    <location>
        <begin position="189"/>
        <end position="212"/>
    </location>
</feature>
<dbReference type="GO" id="GO:0005783">
    <property type="term" value="C:endoplasmic reticulum"/>
    <property type="evidence" value="ECO:0007669"/>
    <property type="project" value="TreeGrafter"/>
</dbReference>
<evidence type="ECO:0000256" key="11">
    <source>
        <dbReference type="SAM" id="MobiDB-lite"/>
    </source>
</evidence>
<comment type="catalytic activity">
    <reaction evidence="9 10">
        <text>L-cysteinyl-[protein] + hexadecanoyl-CoA = S-hexadecanoyl-L-cysteinyl-[protein] + CoA</text>
        <dbReference type="Rhea" id="RHEA:36683"/>
        <dbReference type="Rhea" id="RHEA-COMP:10131"/>
        <dbReference type="Rhea" id="RHEA-COMP:11032"/>
        <dbReference type="ChEBI" id="CHEBI:29950"/>
        <dbReference type="ChEBI" id="CHEBI:57287"/>
        <dbReference type="ChEBI" id="CHEBI:57379"/>
        <dbReference type="ChEBI" id="CHEBI:74151"/>
        <dbReference type="EC" id="2.3.1.225"/>
    </reaction>
</comment>
<keyword evidence="5 10" id="KW-0472">Membrane</keyword>
<sequence>MVKARYQLIMPLRKYQKFPGNNRFWCCGALMSSRQVSILIFCAIIIVVVSALFFAFDARFLVVNVEPLGVGVIFPVLGVLGLYFSMSFLFKTGCIDSGILPRALPDEIAYMQSQGDEEPAGSGRTLGAPARYKTVQHMGQKVKLKWCVTCNLWRPPRASHCGLCNNCYENFDHHCPWVGNCVARRNYRYFYLFLTTIAVTGVYMMACNITVIVLASKKMGFGDALKTYPGSVIEFCVSGLAVISVSGLSCMHTWLIARMETTNEDIKGTFNPRKQGRTVHNPYRRRNCCLNFLFVICGPFPPSLIDRRGDMTEEYQAALEGDNSSYGATSSVPKLPPESPSPVPPNPTPPPLAPDPTSEVISMTPTASMEVRTEGEEGVVQVTVERSDSSHGVGEDETQQLILDRAGHGQQ</sequence>
<feature type="region of interest" description="Disordered" evidence="11">
    <location>
        <begin position="321"/>
        <end position="411"/>
    </location>
</feature>
<dbReference type="PROSITE" id="PS50216">
    <property type="entry name" value="DHHC"/>
    <property type="match status" value="1"/>
</dbReference>
<feature type="domain" description="Palmitoyltransferase DHHC" evidence="12">
    <location>
        <begin position="143"/>
        <end position="267"/>
    </location>
</feature>
<dbReference type="EC" id="2.3.1.225" evidence="10"/>
<feature type="transmembrane region" description="Helical" evidence="10">
    <location>
        <begin position="68"/>
        <end position="90"/>
    </location>
</feature>
<accession>A0AA35TBN6</accession>
<keyword evidence="7" id="KW-0449">Lipoprotein</keyword>
<evidence type="ECO:0000256" key="5">
    <source>
        <dbReference type="ARBA" id="ARBA00023136"/>
    </source>
</evidence>
<keyword evidence="3 10" id="KW-0812">Transmembrane</keyword>
<evidence type="ECO:0000256" key="6">
    <source>
        <dbReference type="ARBA" id="ARBA00023139"/>
    </source>
</evidence>
<comment type="similarity">
    <text evidence="10">Belongs to the DHHC palmitoyltransferase family.</text>
</comment>
<feature type="transmembrane region" description="Helical" evidence="10">
    <location>
        <begin position="232"/>
        <end position="257"/>
    </location>
</feature>
<dbReference type="AlphaFoldDB" id="A0AA35TBN6"/>
<keyword evidence="14" id="KW-1185">Reference proteome</keyword>
<evidence type="ECO:0000256" key="3">
    <source>
        <dbReference type="ARBA" id="ARBA00022692"/>
    </source>
</evidence>